<dbReference type="InterPro" id="IPR003593">
    <property type="entry name" value="AAA+_ATPase"/>
</dbReference>
<dbReference type="GO" id="GO:0005524">
    <property type="term" value="F:ATP binding"/>
    <property type="evidence" value="ECO:0007669"/>
    <property type="project" value="UniProtKB-KW"/>
</dbReference>
<evidence type="ECO:0000259" key="11">
    <source>
        <dbReference type="PROSITE" id="PS50893"/>
    </source>
</evidence>
<dbReference type="GO" id="GO:0022857">
    <property type="term" value="F:transmembrane transporter activity"/>
    <property type="evidence" value="ECO:0007669"/>
    <property type="project" value="TreeGrafter"/>
</dbReference>
<comment type="subunit">
    <text evidence="2">The complex is composed of two ATP-binding proteins (HrtA), two transmembrane proteins (HrtB) and a solute-binding protein.</text>
</comment>
<dbReference type="InterPro" id="IPR003439">
    <property type="entry name" value="ABC_transporter-like_ATP-bd"/>
</dbReference>
<dbReference type="CDD" id="cd03255">
    <property type="entry name" value="ABC_MJ0796_LolCDE_FtsE"/>
    <property type="match status" value="1"/>
</dbReference>
<organism evidence="12 13">
    <name type="scientific">Seinonella peptonophila</name>
    <dbReference type="NCBI Taxonomy" id="112248"/>
    <lineage>
        <taxon>Bacteria</taxon>
        <taxon>Bacillati</taxon>
        <taxon>Bacillota</taxon>
        <taxon>Bacilli</taxon>
        <taxon>Bacillales</taxon>
        <taxon>Thermoactinomycetaceae</taxon>
        <taxon>Seinonella</taxon>
    </lineage>
</organism>
<dbReference type="Gene3D" id="3.40.50.300">
    <property type="entry name" value="P-loop containing nucleotide triphosphate hydrolases"/>
    <property type="match status" value="1"/>
</dbReference>
<comment type="function">
    <text evidence="10">Part of the ABC transporter complex hrt involved in hemin import. Responsible for energy coupling to the transport system.</text>
</comment>
<feature type="domain" description="ABC transporter" evidence="11">
    <location>
        <begin position="6"/>
        <end position="234"/>
    </location>
</feature>
<dbReference type="SUPFAM" id="SSF52540">
    <property type="entry name" value="P-loop containing nucleoside triphosphate hydrolases"/>
    <property type="match status" value="1"/>
</dbReference>
<dbReference type="FunFam" id="3.40.50.300:FF:000032">
    <property type="entry name" value="Export ABC transporter ATP-binding protein"/>
    <property type="match status" value="1"/>
</dbReference>
<dbReference type="InterPro" id="IPR017871">
    <property type="entry name" value="ABC_transporter-like_CS"/>
</dbReference>
<dbReference type="Proteomes" id="UP000184476">
    <property type="component" value="Unassembled WGS sequence"/>
</dbReference>
<dbReference type="STRING" id="112248.SAMN05444392_101369"/>
<evidence type="ECO:0000256" key="7">
    <source>
        <dbReference type="ARBA" id="ARBA00023136"/>
    </source>
</evidence>
<evidence type="ECO:0000256" key="8">
    <source>
        <dbReference type="ARBA" id="ARBA00024359"/>
    </source>
</evidence>
<keyword evidence="5" id="KW-0547">Nucleotide-binding</keyword>
<dbReference type="PANTHER" id="PTHR24220:SF666">
    <property type="entry name" value="HEMIN IMPORT ATP-BINDING PROTEIN HRTA-RELATED"/>
    <property type="match status" value="1"/>
</dbReference>
<dbReference type="RefSeq" id="WP_073151049.1">
    <property type="nucleotide sequence ID" value="NZ_FQVL01000001.1"/>
</dbReference>
<dbReference type="InterPro" id="IPR027417">
    <property type="entry name" value="P-loop_NTPase"/>
</dbReference>
<evidence type="ECO:0000256" key="5">
    <source>
        <dbReference type="ARBA" id="ARBA00022741"/>
    </source>
</evidence>
<evidence type="ECO:0000256" key="3">
    <source>
        <dbReference type="ARBA" id="ARBA00022448"/>
    </source>
</evidence>
<name>A0A1M4T9C9_9BACL</name>
<reference evidence="12 13" key="1">
    <citation type="submission" date="2016-11" db="EMBL/GenBank/DDBJ databases">
        <authorList>
            <person name="Jaros S."/>
            <person name="Januszkiewicz K."/>
            <person name="Wedrychowicz H."/>
        </authorList>
    </citation>
    <scope>NUCLEOTIDE SEQUENCE [LARGE SCALE GENOMIC DNA]</scope>
    <source>
        <strain evidence="12 13">DSM 44666</strain>
    </source>
</reference>
<dbReference type="InterPro" id="IPR015854">
    <property type="entry name" value="ABC_transpr_LolD-like"/>
</dbReference>
<evidence type="ECO:0000256" key="2">
    <source>
        <dbReference type="ARBA" id="ARBA00011131"/>
    </source>
</evidence>
<evidence type="ECO:0000256" key="9">
    <source>
        <dbReference type="ARBA" id="ARBA00024432"/>
    </source>
</evidence>
<sequence>MMDAKLIFDQVSKYYGETDQAVTALNHISFQVHTGEFVAIVGPSGSGKSTLLSIAGLLLSPSKGRVILDQLEVNDLSSKEMSRVRLNKIGFVFQSSNLIPYLTVRDQLLFVAELAKNRTDQADQQAKRLLDRLGLTHRQEVYPDQLSGGERQRVAIARAWMNDPELILADEPTASLDSKRGRDVVEMLADEVRLREKAAIMVTHDERVLDLCDRVLEIKDGQLTQLSYKQVCTTDKND</sequence>
<comment type="similarity">
    <text evidence="8">Belongs to the ABC transporter superfamily. HrtA family.</text>
</comment>
<dbReference type="AlphaFoldDB" id="A0A1M4T9C9"/>
<proteinExistence type="inferred from homology"/>
<protein>
    <recommendedName>
        <fullName evidence="9">Putative hemin import ATP-binding protein HrtA</fullName>
    </recommendedName>
</protein>
<dbReference type="PROSITE" id="PS00211">
    <property type="entry name" value="ABC_TRANSPORTER_1"/>
    <property type="match status" value="1"/>
</dbReference>
<evidence type="ECO:0000256" key="6">
    <source>
        <dbReference type="ARBA" id="ARBA00022840"/>
    </source>
</evidence>
<dbReference type="GO" id="GO:0005886">
    <property type="term" value="C:plasma membrane"/>
    <property type="evidence" value="ECO:0007669"/>
    <property type="project" value="UniProtKB-SubCell"/>
</dbReference>
<keyword evidence="7" id="KW-0472">Membrane</keyword>
<dbReference type="Pfam" id="PF00005">
    <property type="entry name" value="ABC_tran"/>
    <property type="match status" value="1"/>
</dbReference>
<dbReference type="PROSITE" id="PS50893">
    <property type="entry name" value="ABC_TRANSPORTER_2"/>
    <property type="match status" value="1"/>
</dbReference>
<keyword evidence="6 12" id="KW-0067">ATP-binding</keyword>
<evidence type="ECO:0000256" key="1">
    <source>
        <dbReference type="ARBA" id="ARBA00004202"/>
    </source>
</evidence>
<dbReference type="InterPro" id="IPR017911">
    <property type="entry name" value="MacB-like_ATP-bd"/>
</dbReference>
<evidence type="ECO:0000313" key="12">
    <source>
        <dbReference type="EMBL" id="SHE41020.1"/>
    </source>
</evidence>
<dbReference type="EMBL" id="FQVL01000001">
    <property type="protein sequence ID" value="SHE41020.1"/>
    <property type="molecule type" value="Genomic_DNA"/>
</dbReference>
<dbReference type="GO" id="GO:0098796">
    <property type="term" value="C:membrane protein complex"/>
    <property type="evidence" value="ECO:0007669"/>
    <property type="project" value="UniProtKB-ARBA"/>
</dbReference>
<dbReference type="OrthoDB" id="9791546at2"/>
<keyword evidence="13" id="KW-1185">Reference proteome</keyword>
<dbReference type="GO" id="GO:0016887">
    <property type="term" value="F:ATP hydrolysis activity"/>
    <property type="evidence" value="ECO:0007669"/>
    <property type="project" value="InterPro"/>
</dbReference>
<gene>
    <name evidence="12" type="ORF">SAMN05444392_101369</name>
</gene>
<dbReference type="SMART" id="SM00382">
    <property type="entry name" value="AAA"/>
    <property type="match status" value="1"/>
</dbReference>
<dbReference type="PANTHER" id="PTHR24220">
    <property type="entry name" value="IMPORT ATP-BINDING PROTEIN"/>
    <property type="match status" value="1"/>
</dbReference>
<keyword evidence="4" id="KW-1003">Cell membrane</keyword>
<evidence type="ECO:0000256" key="10">
    <source>
        <dbReference type="ARBA" id="ARBA00024721"/>
    </source>
</evidence>
<accession>A0A1M4T9C9</accession>
<comment type="subcellular location">
    <subcellularLocation>
        <location evidence="1">Cell membrane</location>
        <topology evidence="1">Peripheral membrane protein</topology>
    </subcellularLocation>
</comment>
<evidence type="ECO:0000313" key="13">
    <source>
        <dbReference type="Proteomes" id="UP000184476"/>
    </source>
</evidence>
<evidence type="ECO:0000256" key="4">
    <source>
        <dbReference type="ARBA" id="ARBA00022475"/>
    </source>
</evidence>
<keyword evidence="3" id="KW-0813">Transport</keyword>